<organism evidence="1 2">
    <name type="scientific">Streptomyces xiangluensis</name>
    <dbReference type="NCBI Taxonomy" id="2665720"/>
    <lineage>
        <taxon>Bacteria</taxon>
        <taxon>Bacillati</taxon>
        <taxon>Actinomycetota</taxon>
        <taxon>Actinomycetes</taxon>
        <taxon>Kitasatosporales</taxon>
        <taxon>Streptomycetaceae</taxon>
        <taxon>Streptomyces</taxon>
    </lineage>
</organism>
<gene>
    <name evidence="1" type="ORF">ACFPH6_11875</name>
</gene>
<sequence>MGILLTGQLGLLDDLVEHDGRPIRLPLGEFISTDLDLLVLGEIADHWPALRAHFGSTLLKRLTGDMLSPATDTAWEYLALVADRHPQLAQELATAVDQQPDLLTHDTVLAWYTHTHRGEAHLLRTLIDNLRPGDNGSRDVAPLLLADPLVLGLDPATVQRALHAELGPRRSGYPLPASGAFLALAAGFPDDTAVADAWEALQRERDLHGHVEVDVSVYYPLAYAAVETADFVDQVSRDSAWISSHFTNDIDPPFAQAVIRRLERDPEARTRAHAAITSTDTSDARAAQLASLNSAATALPPDVAHNLRQRLHRQQGLQLPDAVHDFVTATDVPVPALLLRILQSGTGR</sequence>
<dbReference type="RefSeq" id="WP_386341051.1">
    <property type="nucleotide sequence ID" value="NZ_JBHSFG010000019.1"/>
</dbReference>
<name>A0ABV8YMU8_9ACTN</name>
<evidence type="ECO:0000313" key="1">
    <source>
        <dbReference type="EMBL" id="MFC4465233.1"/>
    </source>
</evidence>
<accession>A0ABV8YMU8</accession>
<reference evidence="2" key="1">
    <citation type="journal article" date="2019" name="Int. J. Syst. Evol. Microbiol.">
        <title>The Global Catalogue of Microorganisms (GCM) 10K type strain sequencing project: providing services to taxonomists for standard genome sequencing and annotation.</title>
        <authorList>
            <consortium name="The Broad Institute Genomics Platform"/>
            <consortium name="The Broad Institute Genome Sequencing Center for Infectious Disease"/>
            <person name="Wu L."/>
            <person name="Ma J."/>
        </authorList>
    </citation>
    <scope>NUCLEOTIDE SEQUENCE [LARGE SCALE GENOMIC DNA]</scope>
    <source>
        <strain evidence="2">DT43</strain>
    </source>
</reference>
<protein>
    <submittedName>
        <fullName evidence="1">Uncharacterized protein</fullName>
    </submittedName>
</protein>
<keyword evidence="2" id="KW-1185">Reference proteome</keyword>
<dbReference type="Proteomes" id="UP001596012">
    <property type="component" value="Unassembled WGS sequence"/>
</dbReference>
<comment type="caution">
    <text evidence="1">The sequence shown here is derived from an EMBL/GenBank/DDBJ whole genome shotgun (WGS) entry which is preliminary data.</text>
</comment>
<dbReference type="EMBL" id="JBHSFG010000019">
    <property type="protein sequence ID" value="MFC4465233.1"/>
    <property type="molecule type" value="Genomic_DNA"/>
</dbReference>
<evidence type="ECO:0000313" key="2">
    <source>
        <dbReference type="Proteomes" id="UP001596012"/>
    </source>
</evidence>
<proteinExistence type="predicted"/>